<dbReference type="OMA" id="VAWVGSE"/>
<dbReference type="Proteomes" id="UP000002630">
    <property type="component" value="Linkage Group LG16"/>
</dbReference>
<dbReference type="EMBL" id="FN649741">
    <property type="protein sequence ID" value="CBN78670.1"/>
    <property type="molecule type" value="Genomic_DNA"/>
</dbReference>
<feature type="region of interest" description="Disordered" evidence="1">
    <location>
        <begin position="281"/>
        <end position="305"/>
    </location>
</feature>
<dbReference type="Gene3D" id="3.20.20.140">
    <property type="entry name" value="Metal-dependent hydrolases"/>
    <property type="match status" value="3"/>
</dbReference>
<dbReference type="OrthoDB" id="3501663at2759"/>
<dbReference type="EMBL" id="FN648007">
    <property type="protein sequence ID" value="CBN78670.1"/>
    <property type="molecule type" value="Genomic_DNA"/>
</dbReference>
<keyword evidence="4" id="KW-1185">Reference proteome</keyword>
<dbReference type="SUPFAM" id="SSF51338">
    <property type="entry name" value="Composite domain of metallo-dependent hydrolases"/>
    <property type="match status" value="1"/>
</dbReference>
<dbReference type="InterPro" id="IPR011059">
    <property type="entry name" value="Metal-dep_hydrolase_composite"/>
</dbReference>
<dbReference type="SUPFAM" id="SSF51556">
    <property type="entry name" value="Metallo-dependent hydrolases"/>
    <property type="match status" value="1"/>
</dbReference>
<dbReference type="eggNOG" id="ENOG502QSHE">
    <property type="taxonomic scope" value="Eukaryota"/>
</dbReference>
<dbReference type="InterPro" id="IPR033932">
    <property type="entry name" value="YtcJ-like"/>
</dbReference>
<dbReference type="GO" id="GO:0016810">
    <property type="term" value="F:hydrolase activity, acting on carbon-nitrogen (but not peptide) bonds"/>
    <property type="evidence" value="ECO:0007669"/>
    <property type="project" value="InterPro"/>
</dbReference>
<gene>
    <name evidence="3" type="ORF">Esi_0141_0067</name>
</gene>
<name>D8LF72_ECTSI</name>
<evidence type="ECO:0000313" key="3">
    <source>
        <dbReference type="EMBL" id="CBN78670.1"/>
    </source>
</evidence>
<feature type="domain" description="Amidohydrolase 3" evidence="2">
    <location>
        <begin position="181"/>
        <end position="504"/>
    </location>
</feature>
<accession>D8LF72</accession>
<feature type="compositionally biased region" description="Gly residues" evidence="1">
    <location>
        <begin position="561"/>
        <end position="570"/>
    </location>
</feature>
<dbReference type="CDD" id="cd01300">
    <property type="entry name" value="YtcJ_like"/>
    <property type="match status" value="1"/>
</dbReference>
<sequence length="640" mass="68353">MAMCGQSQRRRELPASWLLISRPGDEKITGEIVAVGAGHVPPEHRSGAEVIDLKGAIVLPGIQDAHIHIGCMGESAHYVELSSCHSVAEVQQMLRQHAENNPDLPWVIGTGWDQNLWAPVKPLTRLDLDAALPDGRPCLLYRRCWHAAVVNTAALRAADIDPNKPWSLGNDPPSAAGVGAEGEQEEKSGAIDGVEVDDAGRPTGLFREGSMRLVETAITAASFEIRCDQFAEALERCVRSGLTAVHSNDENAIQVYSQLQEEGRLPVRVYLTLPHEELDKDNPVADNFGGGGRKESVGGVCDEKPTPWSGDGGLVSWNRVKLFSDGSLGAETAAMRLPYLGTDNKGVLIHEPEALTRKVAQARDRGFRVEVHAIGDRALEAVLDAFEGAGLQPTDRPIVTHCQVCVYVQRARHGRNVGRWSSGDERQKLRLSLKTTRKVAGPDLVARMGKLGAMAAVQPSFVPSDADVVIKRLSPRMHPSCYPWRSLLGGGVTCAGSSDAPIEGTAANNTLLLQTHNPFRGMYDAVFRPDKPPSSPVDQVGATTQPSGSDAVDVANDETGNSGGGGGASGNGVTAFMRDECLTLEEAVWMYTAAGAFAAGAEARIGAIRPGFLADLTVFEVEGGCESLLKDPRSEWVQGG</sequence>
<evidence type="ECO:0000256" key="1">
    <source>
        <dbReference type="SAM" id="MobiDB-lite"/>
    </source>
</evidence>
<feature type="domain" description="Amidohydrolase 3" evidence="2">
    <location>
        <begin position="49"/>
        <end position="165"/>
    </location>
</feature>
<dbReference type="STRING" id="2880.D8LF72"/>
<dbReference type="Gene3D" id="3.10.310.70">
    <property type="match status" value="1"/>
</dbReference>
<dbReference type="PANTHER" id="PTHR22642:SF2">
    <property type="entry name" value="PROTEIN LONG AFTER FAR-RED 3"/>
    <property type="match status" value="1"/>
</dbReference>
<feature type="region of interest" description="Disordered" evidence="1">
    <location>
        <begin position="161"/>
        <end position="187"/>
    </location>
</feature>
<feature type="compositionally biased region" description="Basic and acidic residues" evidence="1">
    <location>
        <begin position="292"/>
        <end position="305"/>
    </location>
</feature>
<evidence type="ECO:0000313" key="4">
    <source>
        <dbReference type="Proteomes" id="UP000002630"/>
    </source>
</evidence>
<dbReference type="PANTHER" id="PTHR22642">
    <property type="entry name" value="IMIDAZOLONEPROPIONASE"/>
    <property type="match status" value="1"/>
</dbReference>
<dbReference type="Pfam" id="PF07969">
    <property type="entry name" value="Amidohydro_3"/>
    <property type="match status" value="3"/>
</dbReference>
<protein>
    <recommendedName>
        <fullName evidence="2">Amidohydrolase 3 domain-containing protein</fullName>
    </recommendedName>
</protein>
<proteinExistence type="predicted"/>
<dbReference type="AlphaFoldDB" id="D8LF72"/>
<evidence type="ECO:0000259" key="2">
    <source>
        <dbReference type="Pfam" id="PF07969"/>
    </source>
</evidence>
<reference evidence="3 4" key="1">
    <citation type="journal article" date="2010" name="Nature">
        <title>The Ectocarpus genome and the independent evolution of multicellularity in brown algae.</title>
        <authorList>
            <person name="Cock J.M."/>
            <person name="Sterck L."/>
            <person name="Rouze P."/>
            <person name="Scornet D."/>
            <person name="Allen A.E."/>
            <person name="Amoutzias G."/>
            <person name="Anthouard V."/>
            <person name="Artiguenave F."/>
            <person name="Aury J.M."/>
            <person name="Badger J.H."/>
            <person name="Beszteri B."/>
            <person name="Billiau K."/>
            <person name="Bonnet E."/>
            <person name="Bothwell J.H."/>
            <person name="Bowler C."/>
            <person name="Boyen C."/>
            <person name="Brownlee C."/>
            <person name="Carrano C.J."/>
            <person name="Charrier B."/>
            <person name="Cho G.Y."/>
            <person name="Coelho S.M."/>
            <person name="Collen J."/>
            <person name="Corre E."/>
            <person name="Da Silva C."/>
            <person name="Delage L."/>
            <person name="Delaroque N."/>
            <person name="Dittami S.M."/>
            <person name="Doulbeau S."/>
            <person name="Elias M."/>
            <person name="Farnham G."/>
            <person name="Gachon C.M."/>
            <person name="Gschloessl B."/>
            <person name="Heesch S."/>
            <person name="Jabbari K."/>
            <person name="Jubin C."/>
            <person name="Kawai H."/>
            <person name="Kimura K."/>
            <person name="Kloareg B."/>
            <person name="Kupper F.C."/>
            <person name="Lang D."/>
            <person name="Le Bail A."/>
            <person name="Leblanc C."/>
            <person name="Lerouge P."/>
            <person name="Lohr M."/>
            <person name="Lopez P.J."/>
            <person name="Martens C."/>
            <person name="Maumus F."/>
            <person name="Michel G."/>
            <person name="Miranda-Saavedra D."/>
            <person name="Morales J."/>
            <person name="Moreau H."/>
            <person name="Motomura T."/>
            <person name="Nagasato C."/>
            <person name="Napoli C.A."/>
            <person name="Nelson D.R."/>
            <person name="Nyvall-Collen P."/>
            <person name="Peters A.F."/>
            <person name="Pommier C."/>
            <person name="Potin P."/>
            <person name="Poulain J."/>
            <person name="Quesneville H."/>
            <person name="Read B."/>
            <person name="Rensing S.A."/>
            <person name="Ritter A."/>
            <person name="Rousvoal S."/>
            <person name="Samanta M."/>
            <person name="Samson G."/>
            <person name="Schroeder D.C."/>
            <person name="Segurens B."/>
            <person name="Strittmatter M."/>
            <person name="Tonon T."/>
            <person name="Tregear J.W."/>
            <person name="Valentin K."/>
            <person name="von Dassow P."/>
            <person name="Yamagishi T."/>
            <person name="Van de Peer Y."/>
            <person name="Wincker P."/>
        </authorList>
    </citation>
    <scope>NUCLEOTIDE SEQUENCE [LARGE SCALE GENOMIC DNA]</scope>
    <source>
        <strain evidence="4">Ec32 / CCAP1310/4</strain>
    </source>
</reference>
<dbReference type="InterPro" id="IPR032466">
    <property type="entry name" value="Metal_Hydrolase"/>
</dbReference>
<organism evidence="3 4">
    <name type="scientific">Ectocarpus siliculosus</name>
    <name type="common">Brown alga</name>
    <name type="synonym">Conferva siliculosa</name>
    <dbReference type="NCBI Taxonomy" id="2880"/>
    <lineage>
        <taxon>Eukaryota</taxon>
        <taxon>Sar</taxon>
        <taxon>Stramenopiles</taxon>
        <taxon>Ochrophyta</taxon>
        <taxon>PX clade</taxon>
        <taxon>Phaeophyceae</taxon>
        <taxon>Ectocarpales</taxon>
        <taxon>Ectocarpaceae</taxon>
        <taxon>Ectocarpus</taxon>
    </lineage>
</organism>
<dbReference type="Gene3D" id="2.30.40.10">
    <property type="entry name" value="Urease, subunit C, domain 1"/>
    <property type="match status" value="2"/>
</dbReference>
<dbReference type="InParanoid" id="D8LF72"/>
<feature type="domain" description="Amidohydrolase 3" evidence="2">
    <location>
        <begin position="574"/>
        <end position="621"/>
    </location>
</feature>
<feature type="region of interest" description="Disordered" evidence="1">
    <location>
        <begin position="528"/>
        <end position="570"/>
    </location>
</feature>
<dbReference type="InterPro" id="IPR013108">
    <property type="entry name" value="Amidohydro_3"/>
</dbReference>